<evidence type="ECO:0000313" key="1">
    <source>
        <dbReference type="Proteomes" id="UP000189701"/>
    </source>
</evidence>
<dbReference type="PANTHER" id="PTHR23227">
    <property type="entry name" value="BUCENTAUR RELATED"/>
    <property type="match status" value="1"/>
</dbReference>
<protein>
    <submittedName>
        <fullName evidence="2">Uncharacterized protein LOC104215318</fullName>
    </submittedName>
</protein>
<reference evidence="1" key="1">
    <citation type="journal article" date="2013" name="Genome Biol.">
        <title>Reference genomes and transcriptomes of Nicotiana sylvestris and Nicotiana tomentosiformis.</title>
        <authorList>
            <person name="Sierro N."/>
            <person name="Battey J.N."/>
            <person name="Ouadi S."/>
            <person name="Bovet L."/>
            <person name="Goepfert S."/>
            <person name="Bakaher N."/>
            <person name="Peitsch M.C."/>
            <person name="Ivanov N.V."/>
        </authorList>
    </citation>
    <scope>NUCLEOTIDE SEQUENCE [LARGE SCALE GENOMIC DNA]</scope>
</reference>
<proteinExistence type="predicted"/>
<dbReference type="InterPro" id="IPR036691">
    <property type="entry name" value="Endo/exonu/phosph_ase_sf"/>
</dbReference>
<reference evidence="2" key="2">
    <citation type="submission" date="2025-08" db="UniProtKB">
        <authorList>
            <consortium name="RefSeq"/>
        </authorList>
    </citation>
    <scope>IDENTIFICATION</scope>
    <source>
        <tissue evidence="2">Leaf</tissue>
    </source>
</reference>
<dbReference type="InterPro" id="IPR027124">
    <property type="entry name" value="Swc5/CFDP1/2"/>
</dbReference>
<dbReference type="RefSeq" id="XP_009763386.1">
    <property type="nucleotide sequence ID" value="XM_009765084.1"/>
</dbReference>
<name>A0A1U7VEP1_NICSY</name>
<dbReference type="PANTHER" id="PTHR23227:SF67">
    <property type="entry name" value="CRANIOFACIAL DEVELOPMENT PROTEIN 2-LIKE"/>
    <property type="match status" value="1"/>
</dbReference>
<dbReference type="eggNOG" id="KOG1075">
    <property type="taxonomic scope" value="Eukaryota"/>
</dbReference>
<evidence type="ECO:0000313" key="2">
    <source>
        <dbReference type="RefSeq" id="XP_009763386.1"/>
    </source>
</evidence>
<accession>A0A1U7VEP1</accession>
<dbReference type="AlphaFoldDB" id="A0A1U7VEP1"/>
<gene>
    <name evidence="2" type="primary">LOC104215318</name>
</gene>
<dbReference type="Gene3D" id="3.60.10.10">
    <property type="entry name" value="Endonuclease/exonuclease/phosphatase"/>
    <property type="match status" value="1"/>
</dbReference>
<organism evidence="1 2">
    <name type="scientific">Nicotiana sylvestris</name>
    <name type="common">Wood tobacco</name>
    <name type="synonym">South American tobacco</name>
    <dbReference type="NCBI Taxonomy" id="4096"/>
    <lineage>
        <taxon>Eukaryota</taxon>
        <taxon>Viridiplantae</taxon>
        <taxon>Streptophyta</taxon>
        <taxon>Embryophyta</taxon>
        <taxon>Tracheophyta</taxon>
        <taxon>Spermatophyta</taxon>
        <taxon>Magnoliopsida</taxon>
        <taxon>eudicotyledons</taxon>
        <taxon>Gunneridae</taxon>
        <taxon>Pentapetalae</taxon>
        <taxon>asterids</taxon>
        <taxon>lamiids</taxon>
        <taxon>Solanales</taxon>
        <taxon>Solanaceae</taxon>
        <taxon>Nicotianoideae</taxon>
        <taxon>Nicotianeae</taxon>
        <taxon>Nicotiana</taxon>
    </lineage>
</organism>
<sequence>MRKRDRRSGSWDLSEKLQVRTGDFWWRARRARVNSEEEPEVSKERQELDLKELGTLTGKSIELEKILRKRKFNIECVQETRWIGSSARDANGYKIWNSGTQKGKNGVSILADRELRESVVEVRRVNDRLMIIKLMVGQCTLNVVSAYVPHVGLDEEVKRRFWEGLDEIMHQVPPAEKLFIGWDYNGHIGETASGYDEVHGGFSFGERNGGGT</sequence>
<dbReference type="SUPFAM" id="SSF56219">
    <property type="entry name" value="DNase I-like"/>
    <property type="match status" value="1"/>
</dbReference>
<keyword evidence="1" id="KW-1185">Reference proteome</keyword>
<dbReference type="Proteomes" id="UP000189701">
    <property type="component" value="Unplaced"/>
</dbReference>